<organism evidence="6 7">
    <name type="scientific">Rhodopirellula sallentina SM41</name>
    <dbReference type="NCBI Taxonomy" id="1263870"/>
    <lineage>
        <taxon>Bacteria</taxon>
        <taxon>Pseudomonadati</taxon>
        <taxon>Planctomycetota</taxon>
        <taxon>Planctomycetia</taxon>
        <taxon>Pirellulales</taxon>
        <taxon>Pirellulaceae</taxon>
        <taxon>Rhodopirellula</taxon>
    </lineage>
</organism>
<gene>
    <name evidence="6" type="ORF">RSSM_03421</name>
</gene>
<dbReference type="GO" id="GO:0004386">
    <property type="term" value="F:helicase activity"/>
    <property type="evidence" value="ECO:0007669"/>
    <property type="project" value="UniProtKB-KW"/>
</dbReference>
<feature type="domain" description="Helicase ATP-binding" evidence="5">
    <location>
        <begin position="300"/>
        <end position="472"/>
    </location>
</feature>
<keyword evidence="1" id="KW-0547">Nucleotide-binding</keyword>
<evidence type="ECO:0000256" key="3">
    <source>
        <dbReference type="ARBA" id="ARBA00022806"/>
    </source>
</evidence>
<dbReference type="GO" id="GO:0003676">
    <property type="term" value="F:nucleic acid binding"/>
    <property type="evidence" value="ECO:0007669"/>
    <property type="project" value="InterPro"/>
</dbReference>
<proteinExistence type="predicted"/>
<reference evidence="6 7" key="1">
    <citation type="journal article" date="2013" name="Mar. Genomics">
        <title>Expression of sulfatases in Rhodopirellula baltica and the diversity of sulfatases in the genus Rhodopirellula.</title>
        <authorList>
            <person name="Wegner C.E."/>
            <person name="Richter-Heitmann T."/>
            <person name="Klindworth A."/>
            <person name="Klockow C."/>
            <person name="Richter M."/>
            <person name="Achstetter T."/>
            <person name="Glockner F.O."/>
            <person name="Harder J."/>
        </authorList>
    </citation>
    <scope>NUCLEOTIDE SEQUENCE [LARGE SCALE GENOMIC DNA]</scope>
    <source>
        <strain evidence="6 7">SM41</strain>
    </source>
</reference>
<dbReference type="SUPFAM" id="SSF52540">
    <property type="entry name" value="P-loop containing nucleoside triphosphate hydrolases"/>
    <property type="match status" value="1"/>
</dbReference>
<dbReference type="PANTHER" id="PTHR47961">
    <property type="entry name" value="DNA POLYMERASE THETA, PUTATIVE (AFU_ORTHOLOGUE AFUA_1G05260)-RELATED"/>
    <property type="match status" value="1"/>
</dbReference>
<dbReference type="PATRIC" id="fig|1263870.3.peg.3637"/>
<evidence type="ECO:0000256" key="1">
    <source>
        <dbReference type="ARBA" id="ARBA00022741"/>
    </source>
</evidence>
<evidence type="ECO:0000313" key="7">
    <source>
        <dbReference type="Proteomes" id="UP000011885"/>
    </source>
</evidence>
<dbReference type="InterPro" id="IPR050474">
    <property type="entry name" value="Hel308_SKI2-like"/>
</dbReference>
<dbReference type="CDD" id="cd17921">
    <property type="entry name" value="DEXHc_Ski2"/>
    <property type="match status" value="1"/>
</dbReference>
<evidence type="ECO:0000256" key="2">
    <source>
        <dbReference type="ARBA" id="ARBA00022801"/>
    </source>
</evidence>
<dbReference type="EMBL" id="ANOH01000228">
    <property type="protein sequence ID" value="EMI55097.1"/>
    <property type="molecule type" value="Genomic_DNA"/>
</dbReference>
<dbReference type="InterPro" id="IPR011545">
    <property type="entry name" value="DEAD/DEAH_box_helicase_dom"/>
</dbReference>
<dbReference type="InterPro" id="IPR027417">
    <property type="entry name" value="P-loop_NTPase"/>
</dbReference>
<dbReference type="InterPro" id="IPR014001">
    <property type="entry name" value="Helicase_ATP-bd"/>
</dbReference>
<evidence type="ECO:0000259" key="5">
    <source>
        <dbReference type="PROSITE" id="PS51192"/>
    </source>
</evidence>
<dbReference type="AlphaFoldDB" id="M5U0X1"/>
<dbReference type="GO" id="GO:0016787">
    <property type="term" value="F:hydrolase activity"/>
    <property type="evidence" value="ECO:0007669"/>
    <property type="project" value="UniProtKB-KW"/>
</dbReference>
<dbReference type="Gene3D" id="3.40.50.300">
    <property type="entry name" value="P-loop containing nucleotide triphosphate hydrolases"/>
    <property type="match status" value="2"/>
</dbReference>
<dbReference type="Pfam" id="PF00270">
    <property type="entry name" value="DEAD"/>
    <property type="match status" value="1"/>
</dbReference>
<keyword evidence="2" id="KW-0378">Hydrolase</keyword>
<dbReference type="SMART" id="SM00490">
    <property type="entry name" value="HELICc"/>
    <property type="match status" value="1"/>
</dbReference>
<comment type="caution">
    <text evidence="6">The sequence shown here is derived from an EMBL/GenBank/DDBJ whole genome shotgun (WGS) entry which is preliminary data.</text>
</comment>
<accession>M5U0X1</accession>
<name>M5U0X1_9BACT</name>
<evidence type="ECO:0000256" key="4">
    <source>
        <dbReference type="ARBA" id="ARBA00022840"/>
    </source>
</evidence>
<evidence type="ECO:0000313" key="6">
    <source>
        <dbReference type="EMBL" id="EMI55097.1"/>
    </source>
</evidence>
<keyword evidence="3 6" id="KW-0347">Helicase</keyword>
<dbReference type="PANTHER" id="PTHR47961:SF10">
    <property type="entry name" value="ATP-DEPENDENT DNA HELICASE HEL308"/>
    <property type="match status" value="1"/>
</dbReference>
<dbReference type="SMART" id="SM00487">
    <property type="entry name" value="DEXDc"/>
    <property type="match status" value="1"/>
</dbReference>
<dbReference type="Proteomes" id="UP000011885">
    <property type="component" value="Unassembled WGS sequence"/>
</dbReference>
<sequence length="1133" mass="126736">MAEDPNDLARQIETLVQPGFREQLLARGLARGLIWQDGELPSDAPSFAPSLTTDLLDHGFQLLAQSLRLRDVGQFPDVVRRGLSAAAESLESAARREATSSTNRGFYLVMAAGAFHIGGYAARAYSLFSGELETLNLASYERCLVQLMRRDLNGVRDTVFQWMNNRENDDASVQRRLETDDDFGAGDLLAIALTRLFLKAIASFEFALLTGRATYHERAMGFLRDGSKASAESNHVPLWWSFTVARHLLDDLWDNSLHNRLPVGGGSPEWPRLRRKMIDLLASRSVAEVDLWPSQLQAAGRVVDTEDDLVIALPTSAGKTRIAELCILRCLADGLRVVYVTPLRALSAQVEHGLARTFRPLGFSVTSVYGASGIANADIDTLRSAAIVVATPEKLDYAIRQEPDTIDDVGLIVLDEGHMIGLSEREIRYEMLVQRLLRRDDSSQRRLVCLSAVFSPGESFDDFTNWLRDDKPGTAIHSAWRPTRQRPGRLMWNGEVGRLELEVGDEKPFVPRFVQQQTPTVGKRRVLFPRDAGEFLVGATSAFLARGQNVLLYCPQRRYVESTAKAFIESHRQAFFAYDAGARFVDTIADAVRIGTEWLGANHIAVSSLKLGIAVHHGALPRQFLAEIEALLRQGVLRVVICSPTLAQGVDLNFSVLLFKSIYKMGRDPIDAKDFANVVGRVGRAFVDLDGLYVLPLFDQDVRKNSRSQRDFRALISKAKSRLLESGVRLLVGHIIDVLQSRLGGDPQSVREYVLNQESTWEVEAREDEWEKWLDVALNELDTAILGVIDVLDLPTESLADYLDQCLQSSFWQRRLAKEPTELRELHGDVIRGRATWLWSNTNLASRRAFFSAGIGYKAGTEISQYLDDLQSNLAAAESLLGTNEIDTAVNHINFVAKILFGIHPFEPEKQEDNWETLLKHWVKGTALGEFADNTGIHFIQQDVVYRLVWGIETARSHLEFLSESKNDAPGALVAQCLTFGVPTQTSAFFMQAGLQSRTMATLMPTMIGMELSTFDELREWFGQYSSGALGELEWSSNDHQAEWKRFSQQFNHHDVRVLSNIVVKMAVTWDSKKPPRDRVRVRVKRDVGSEATVFSQAYRRLGSTKIPPSIKSDEFTGLVRNDGSKIAVRVFG</sequence>
<keyword evidence="4" id="KW-0067">ATP-binding</keyword>
<dbReference type="PROSITE" id="PS51192">
    <property type="entry name" value="HELICASE_ATP_BIND_1"/>
    <property type="match status" value="1"/>
</dbReference>
<keyword evidence="7" id="KW-1185">Reference proteome</keyword>
<dbReference type="InterPro" id="IPR001650">
    <property type="entry name" value="Helicase_C-like"/>
</dbReference>
<protein>
    <submittedName>
        <fullName evidence="6">DEAD/DEAH box helicase domain-containing protein</fullName>
    </submittedName>
</protein>
<dbReference type="GO" id="GO:0005524">
    <property type="term" value="F:ATP binding"/>
    <property type="evidence" value="ECO:0007669"/>
    <property type="project" value="UniProtKB-KW"/>
</dbReference>